<keyword evidence="1" id="KW-1133">Transmembrane helix</keyword>
<evidence type="ECO:0000259" key="2">
    <source>
        <dbReference type="Pfam" id="PF12147"/>
    </source>
</evidence>
<organism evidence="3 4">
    <name type="scientific">Candidatus Taylorbacteria bacterium RIFCSPLOWO2_01_FULL_44_26</name>
    <dbReference type="NCBI Taxonomy" id="1802318"/>
    <lineage>
        <taxon>Bacteria</taxon>
        <taxon>Candidatus Tayloriibacteriota</taxon>
    </lineage>
</organism>
<dbReference type="Proteomes" id="UP000176365">
    <property type="component" value="Unassembled WGS sequence"/>
</dbReference>
<dbReference type="EMBL" id="MHRW01000006">
    <property type="protein sequence ID" value="OHA31241.1"/>
    <property type="molecule type" value="Genomic_DNA"/>
</dbReference>
<dbReference type="Pfam" id="PF12147">
    <property type="entry name" value="Methyltransf_20"/>
    <property type="match status" value="1"/>
</dbReference>
<protein>
    <recommendedName>
        <fullName evidence="2">Methyltransferase domain-containing protein</fullName>
    </recommendedName>
</protein>
<sequence>MPQIGSLALRSFIQTKEAPEVNSDDSKFEVWSWPYFVVLLLVMWPLTLWVAMKKFFCHLFCLELKVNTYWVDGVSQASREIKENAGNWRSLDIIYNFYHGRGTWVDNFWIGIRNAQAVRNRKRVVKSFLIKHFSELAMRCEKNLTILSVASGSAQAVIEAIGILRKRGVEVTAYLYDRDETALENARTLAKKHGVEDAIRCVCEDVCNIRKVLRKLPKCHVVEMVGLLDYFKSDSATKMIKIFKQLLREEGVFLVATINHNLECFFLRTVVNWKMVYRSRREFSKVLRNSGFSKFDFLEEPLGIHHIAVAR</sequence>
<evidence type="ECO:0000313" key="3">
    <source>
        <dbReference type="EMBL" id="OHA31241.1"/>
    </source>
</evidence>
<dbReference type="InterPro" id="IPR029063">
    <property type="entry name" value="SAM-dependent_MTases_sf"/>
</dbReference>
<accession>A0A1G2N7M3</accession>
<dbReference type="InterPro" id="IPR022744">
    <property type="entry name" value="MeTrfase_dom_put"/>
</dbReference>
<evidence type="ECO:0000256" key="1">
    <source>
        <dbReference type="SAM" id="Phobius"/>
    </source>
</evidence>
<dbReference type="AlphaFoldDB" id="A0A1G2N7M3"/>
<feature type="transmembrane region" description="Helical" evidence="1">
    <location>
        <begin position="33"/>
        <end position="52"/>
    </location>
</feature>
<name>A0A1G2N7M3_9BACT</name>
<dbReference type="Gene3D" id="3.40.50.150">
    <property type="entry name" value="Vaccinia Virus protein VP39"/>
    <property type="match status" value="1"/>
</dbReference>
<proteinExistence type="predicted"/>
<dbReference type="SUPFAM" id="SSF53335">
    <property type="entry name" value="S-adenosyl-L-methionine-dependent methyltransferases"/>
    <property type="match status" value="1"/>
</dbReference>
<comment type="caution">
    <text evidence="3">The sequence shown here is derived from an EMBL/GenBank/DDBJ whole genome shotgun (WGS) entry which is preliminary data.</text>
</comment>
<evidence type="ECO:0000313" key="4">
    <source>
        <dbReference type="Proteomes" id="UP000176365"/>
    </source>
</evidence>
<gene>
    <name evidence="3" type="ORF">A3B11_01990</name>
</gene>
<feature type="domain" description="Methyltransferase" evidence="2">
    <location>
        <begin position="52"/>
        <end position="311"/>
    </location>
</feature>
<keyword evidence="1" id="KW-0812">Transmembrane</keyword>
<keyword evidence="1" id="KW-0472">Membrane</keyword>
<reference evidence="3 4" key="1">
    <citation type="journal article" date="2016" name="Nat. Commun.">
        <title>Thousands of microbial genomes shed light on interconnected biogeochemical processes in an aquifer system.</title>
        <authorList>
            <person name="Anantharaman K."/>
            <person name="Brown C.T."/>
            <person name="Hug L.A."/>
            <person name="Sharon I."/>
            <person name="Castelle C.J."/>
            <person name="Probst A.J."/>
            <person name="Thomas B.C."/>
            <person name="Singh A."/>
            <person name="Wilkins M.J."/>
            <person name="Karaoz U."/>
            <person name="Brodie E.L."/>
            <person name="Williams K.H."/>
            <person name="Hubbard S.S."/>
            <person name="Banfield J.F."/>
        </authorList>
    </citation>
    <scope>NUCLEOTIDE SEQUENCE [LARGE SCALE GENOMIC DNA]</scope>
</reference>